<protein>
    <submittedName>
        <fullName evidence="3">Uncharacterized protein</fullName>
    </submittedName>
</protein>
<dbReference type="AlphaFoldDB" id="E6W0E9"/>
<dbReference type="EMBL" id="CP002432">
    <property type="protein sequence ID" value="ADU66367.1"/>
    <property type="molecule type" value="Genomic_DNA"/>
</dbReference>
<sequence>MKHGTLYLEYLLLHITDASHPVVLVSGILVLMLPWGNGLFLSLPRVLAQPGRADWNAMDPQGCRHEGGNRKPKAMEGGCLRSPVPGKRAAEKDSTGGRFCATFGDPKVAKETHKQVEGNVKRRSLCRTIFSIPAWYQCRCRQSAVSDVRKLNSIILQQPANSQEYKQQTYPLIFQRFNDKRE</sequence>
<proteinExistence type="predicted"/>
<feature type="transmembrane region" description="Helical" evidence="2">
    <location>
        <begin position="20"/>
        <end position="43"/>
    </location>
</feature>
<keyword evidence="2" id="KW-1133">Transmembrane helix</keyword>
<gene>
    <name evidence="3" type="ordered locus">Selin_1637</name>
</gene>
<dbReference type="KEGG" id="din:Selin_1637"/>
<dbReference type="HOGENOM" id="CLU_1479790_0_0_0"/>
<reference evidence="3 4" key="1">
    <citation type="submission" date="2010-12" db="EMBL/GenBank/DDBJ databases">
        <title>Complete sequence of Desulfurispirillum indicum S5.</title>
        <authorList>
            <consortium name="US DOE Joint Genome Institute"/>
            <person name="Lucas S."/>
            <person name="Copeland A."/>
            <person name="Lapidus A."/>
            <person name="Cheng J.-F."/>
            <person name="Goodwin L."/>
            <person name="Pitluck S."/>
            <person name="Chertkov O."/>
            <person name="Held B."/>
            <person name="Detter J.C."/>
            <person name="Han C."/>
            <person name="Tapia R."/>
            <person name="Land M."/>
            <person name="Hauser L."/>
            <person name="Kyrpides N."/>
            <person name="Ivanova N."/>
            <person name="Mikhailova N."/>
            <person name="Haggblom M."/>
            <person name="Rauschenbach I."/>
            <person name="Bini E."/>
            <person name="Woyke T."/>
        </authorList>
    </citation>
    <scope>NUCLEOTIDE SEQUENCE [LARGE SCALE GENOMIC DNA]</scope>
    <source>
        <strain evidence="4">ATCC BAA-1389 / DSM 22839 / S5</strain>
    </source>
</reference>
<dbReference type="InParanoid" id="E6W0E9"/>
<evidence type="ECO:0000256" key="2">
    <source>
        <dbReference type="SAM" id="Phobius"/>
    </source>
</evidence>
<organism evidence="3 4">
    <name type="scientific">Desulfurispirillum indicum (strain ATCC BAA-1389 / DSM 22839 / S5)</name>
    <dbReference type="NCBI Taxonomy" id="653733"/>
    <lineage>
        <taxon>Bacteria</taxon>
        <taxon>Pseudomonadati</taxon>
        <taxon>Chrysiogenota</taxon>
        <taxon>Chrysiogenia</taxon>
        <taxon>Chrysiogenales</taxon>
        <taxon>Chrysiogenaceae</taxon>
        <taxon>Desulfurispirillum</taxon>
    </lineage>
</organism>
<evidence type="ECO:0000256" key="1">
    <source>
        <dbReference type="SAM" id="MobiDB-lite"/>
    </source>
</evidence>
<keyword evidence="4" id="KW-1185">Reference proteome</keyword>
<dbReference type="Proteomes" id="UP000002572">
    <property type="component" value="Chromosome"/>
</dbReference>
<feature type="region of interest" description="Disordered" evidence="1">
    <location>
        <begin position="60"/>
        <end position="95"/>
    </location>
</feature>
<name>E6W0E9_DESIS</name>
<keyword evidence="2" id="KW-0812">Transmembrane</keyword>
<evidence type="ECO:0000313" key="4">
    <source>
        <dbReference type="Proteomes" id="UP000002572"/>
    </source>
</evidence>
<evidence type="ECO:0000313" key="3">
    <source>
        <dbReference type="EMBL" id="ADU66367.1"/>
    </source>
</evidence>
<dbReference type="STRING" id="653733.Selin_1637"/>
<keyword evidence="2" id="KW-0472">Membrane</keyword>
<accession>E6W0E9</accession>